<dbReference type="EMBL" id="CP150484">
    <property type="protein sequence ID" value="WYW19564.1"/>
    <property type="molecule type" value="Genomic_DNA"/>
</dbReference>
<protein>
    <submittedName>
        <fullName evidence="1">TetR family transcriptional regulator</fullName>
    </submittedName>
</protein>
<reference evidence="1" key="1">
    <citation type="submission" date="2023-10" db="EMBL/GenBank/DDBJ databases">
        <title>Whole genome sequencing of actinobacterial strain Amycolatopsis sp. (BCA-696) identifies the underlying plant growth-promoting genes.</title>
        <authorList>
            <person name="Gandham P."/>
            <person name="Vadla N."/>
            <person name="Saji A."/>
            <person name="Srinivas V."/>
            <person name="Ruperao P."/>
            <person name="Selvanayagam S."/>
            <person name="Saxena R.K."/>
            <person name="Rathore A."/>
            <person name="Gopalakrishnan S."/>
            <person name="Thakur V."/>
        </authorList>
    </citation>
    <scope>NUCLEOTIDE SEQUENCE</scope>
    <source>
        <strain evidence="1">BCA-696</strain>
    </source>
</reference>
<keyword evidence="2" id="KW-1185">Reference proteome</keyword>
<accession>A0ACD5BJD9</accession>
<evidence type="ECO:0000313" key="2">
    <source>
        <dbReference type="Proteomes" id="UP001456344"/>
    </source>
</evidence>
<organism evidence="1 2">
    <name type="scientific">Amycolatopsis coloradensis</name>
    <dbReference type="NCBI Taxonomy" id="76021"/>
    <lineage>
        <taxon>Bacteria</taxon>
        <taxon>Bacillati</taxon>
        <taxon>Actinomycetota</taxon>
        <taxon>Actinomycetes</taxon>
        <taxon>Pseudonocardiales</taxon>
        <taxon>Pseudonocardiaceae</taxon>
        <taxon>Amycolatopsis</taxon>
    </lineage>
</organism>
<dbReference type="Proteomes" id="UP001456344">
    <property type="component" value="Chromosome"/>
</dbReference>
<sequence length="252" mass="28109">MAFLVVVDGAMTDCVNLLIYFADRFGKSFCACIVAVVTDSKPRRSPKPQERRRDADRTRRSILDAAVVEFAAHGYAGARIAAISARAGVNQQLISYYFGGKEGLYQAMSERLGRRQSELMPPGVPLSEQLHRYVLEALSSRDDMRLLVWSGLEYDGPQSDPGHTSWMRRLDGTVEHVTQLRESGKLPDWVDSGCLTVMVMAAAMAPVTLPRIIEGLLEIDPESPEFVERYADQLAKLVEYLNLQKSDRSPNT</sequence>
<gene>
    <name evidence="1" type="ORF">LCL61_28870</name>
</gene>
<name>A0ACD5BJD9_9PSEU</name>
<evidence type="ECO:0000313" key="1">
    <source>
        <dbReference type="EMBL" id="WYW19564.1"/>
    </source>
</evidence>
<proteinExistence type="predicted"/>